<evidence type="ECO:0000313" key="2">
    <source>
        <dbReference type="EMBL" id="MCA9728851.1"/>
    </source>
</evidence>
<dbReference type="Proteomes" id="UP000697710">
    <property type="component" value="Unassembled WGS sequence"/>
</dbReference>
<feature type="signal peptide" evidence="1">
    <location>
        <begin position="1"/>
        <end position="26"/>
    </location>
</feature>
<evidence type="ECO:0000256" key="1">
    <source>
        <dbReference type="SAM" id="SignalP"/>
    </source>
</evidence>
<dbReference type="InterPro" id="IPR036909">
    <property type="entry name" value="Cyt_c-like_dom_sf"/>
</dbReference>
<organism evidence="2 3">
    <name type="scientific">Eiseniibacteriota bacterium</name>
    <dbReference type="NCBI Taxonomy" id="2212470"/>
    <lineage>
        <taxon>Bacteria</taxon>
        <taxon>Candidatus Eiseniibacteriota</taxon>
    </lineage>
</organism>
<feature type="chain" id="PRO_5037808549" description="Cytochrome c domain-containing protein" evidence="1">
    <location>
        <begin position="27"/>
        <end position="126"/>
    </location>
</feature>
<keyword evidence="1" id="KW-0732">Signal</keyword>
<dbReference type="PROSITE" id="PS51257">
    <property type="entry name" value="PROKAR_LIPOPROTEIN"/>
    <property type="match status" value="1"/>
</dbReference>
<dbReference type="EMBL" id="JAGQHR010000494">
    <property type="protein sequence ID" value="MCA9728851.1"/>
    <property type="molecule type" value="Genomic_DNA"/>
</dbReference>
<protein>
    <recommendedName>
        <fullName evidence="4">Cytochrome c domain-containing protein</fullName>
    </recommendedName>
</protein>
<dbReference type="GO" id="GO:0009055">
    <property type="term" value="F:electron transfer activity"/>
    <property type="evidence" value="ECO:0007669"/>
    <property type="project" value="InterPro"/>
</dbReference>
<dbReference type="SUPFAM" id="SSF46626">
    <property type="entry name" value="Cytochrome c"/>
    <property type="match status" value="1"/>
</dbReference>
<sequence length="126" mass="13413">MRTHRPARGRNVLAAVGLLLASVGCASLESLAPPVDALALGMVPDVDPVVAGQGREVYLSRACVGCHTPHAVDSLRKRDWRPVLQDMSDRASLNATDRQAVEVYVLAVLTAPRVDPDSVQTSPSHP</sequence>
<reference evidence="2" key="2">
    <citation type="journal article" date="2021" name="Microbiome">
        <title>Successional dynamics and alternative stable states in a saline activated sludge microbial community over 9 years.</title>
        <authorList>
            <person name="Wang Y."/>
            <person name="Ye J."/>
            <person name="Ju F."/>
            <person name="Liu L."/>
            <person name="Boyd J.A."/>
            <person name="Deng Y."/>
            <person name="Parks D.H."/>
            <person name="Jiang X."/>
            <person name="Yin X."/>
            <person name="Woodcroft B.J."/>
            <person name="Tyson G.W."/>
            <person name="Hugenholtz P."/>
            <person name="Polz M.F."/>
            <person name="Zhang T."/>
        </authorList>
    </citation>
    <scope>NUCLEOTIDE SEQUENCE</scope>
    <source>
        <strain evidence="2">HKST-UBA01</strain>
    </source>
</reference>
<accession>A0A956M094</accession>
<dbReference type="GO" id="GO:0020037">
    <property type="term" value="F:heme binding"/>
    <property type="evidence" value="ECO:0007669"/>
    <property type="project" value="InterPro"/>
</dbReference>
<gene>
    <name evidence="2" type="ORF">KC729_14265</name>
</gene>
<evidence type="ECO:0008006" key="4">
    <source>
        <dbReference type="Google" id="ProtNLM"/>
    </source>
</evidence>
<dbReference type="AlphaFoldDB" id="A0A956M094"/>
<comment type="caution">
    <text evidence="2">The sequence shown here is derived from an EMBL/GenBank/DDBJ whole genome shotgun (WGS) entry which is preliminary data.</text>
</comment>
<proteinExistence type="predicted"/>
<reference evidence="2" key="1">
    <citation type="submission" date="2020-04" db="EMBL/GenBank/DDBJ databases">
        <authorList>
            <person name="Zhang T."/>
        </authorList>
    </citation>
    <scope>NUCLEOTIDE SEQUENCE</scope>
    <source>
        <strain evidence="2">HKST-UBA01</strain>
    </source>
</reference>
<evidence type="ECO:0000313" key="3">
    <source>
        <dbReference type="Proteomes" id="UP000697710"/>
    </source>
</evidence>
<name>A0A956M094_UNCEI</name>